<evidence type="ECO:0000313" key="3">
    <source>
        <dbReference type="Proteomes" id="UP001151529"/>
    </source>
</evidence>
<reference evidence="2" key="2">
    <citation type="journal article" date="2023" name="Int. J. Mol. Sci.">
        <title>De Novo Assembly and Annotation of 11 Diverse Shrub Willow (Salix) Genomes Reveals Novel Gene Organization in Sex-Linked Regions.</title>
        <authorList>
            <person name="Hyden B."/>
            <person name="Feng K."/>
            <person name="Yates T.B."/>
            <person name="Jawdy S."/>
            <person name="Cereghino C."/>
            <person name="Smart L.B."/>
            <person name="Muchero W."/>
        </authorList>
    </citation>
    <scope>NUCLEOTIDE SEQUENCE [LARGE SCALE GENOMIC DNA]</scope>
    <source>
        <tissue evidence="2">Shoot tip</tissue>
    </source>
</reference>
<dbReference type="Proteomes" id="UP001151529">
    <property type="component" value="Chromosome 4"/>
</dbReference>
<keyword evidence="1" id="KW-0472">Membrane</keyword>
<protein>
    <submittedName>
        <fullName evidence="2">LYSINE HISTIDINE TRANSPORTER-LIKE 7</fullName>
    </submittedName>
</protein>
<evidence type="ECO:0000313" key="2">
    <source>
        <dbReference type="EMBL" id="KAJ6708086.1"/>
    </source>
</evidence>
<evidence type="ECO:0000256" key="1">
    <source>
        <dbReference type="SAM" id="Phobius"/>
    </source>
</evidence>
<name>A0A9Q0QKC5_SALVM</name>
<comment type="caution">
    <text evidence="2">The sequence shown here is derived from an EMBL/GenBank/DDBJ whole genome shotgun (WGS) entry which is preliminary data.</text>
</comment>
<reference evidence="2" key="1">
    <citation type="submission" date="2022-11" db="EMBL/GenBank/DDBJ databases">
        <authorList>
            <person name="Hyden B.L."/>
            <person name="Feng K."/>
            <person name="Yates T."/>
            <person name="Jawdy S."/>
            <person name="Smart L.B."/>
            <person name="Muchero W."/>
        </authorList>
    </citation>
    <scope>NUCLEOTIDE SEQUENCE</scope>
    <source>
        <tissue evidence="2">Shoot tip</tissue>
    </source>
</reference>
<gene>
    <name evidence="2" type="ORF">OIU85_028368</name>
</gene>
<proteinExistence type="predicted"/>
<dbReference type="EMBL" id="JAPFFL010000008">
    <property type="protein sequence ID" value="KAJ6708086.1"/>
    <property type="molecule type" value="Genomic_DNA"/>
</dbReference>
<keyword evidence="1" id="KW-0812">Transmembrane</keyword>
<keyword evidence="1" id="KW-1133">Transmembrane helix</keyword>
<feature type="transmembrane region" description="Helical" evidence="1">
    <location>
        <begin position="31"/>
        <end position="54"/>
    </location>
</feature>
<accession>A0A9Q0QKC5</accession>
<dbReference type="AlphaFoldDB" id="A0A9Q0QKC5"/>
<dbReference type="OrthoDB" id="40134at2759"/>
<organism evidence="2 3">
    <name type="scientific">Salix viminalis</name>
    <name type="common">Common osier</name>
    <name type="synonym">Basket willow</name>
    <dbReference type="NCBI Taxonomy" id="40686"/>
    <lineage>
        <taxon>Eukaryota</taxon>
        <taxon>Viridiplantae</taxon>
        <taxon>Streptophyta</taxon>
        <taxon>Embryophyta</taxon>
        <taxon>Tracheophyta</taxon>
        <taxon>Spermatophyta</taxon>
        <taxon>Magnoliopsida</taxon>
        <taxon>eudicotyledons</taxon>
        <taxon>Gunneridae</taxon>
        <taxon>Pentapetalae</taxon>
        <taxon>rosids</taxon>
        <taxon>fabids</taxon>
        <taxon>Malpighiales</taxon>
        <taxon>Salicaceae</taxon>
        <taxon>Saliceae</taxon>
        <taxon>Salix</taxon>
    </lineage>
</organism>
<sequence length="72" mass="7713">MDDPQEAWLPITESRSGNVVTAVFHLLSSGIGIQALLLPVAFATLGWAWGAICLSRSIYMAALHHMDSCSIA</sequence>
<keyword evidence="3" id="KW-1185">Reference proteome</keyword>